<accession>A0AA49FK62</accession>
<evidence type="ECO:0000259" key="1">
    <source>
        <dbReference type="Pfam" id="PF00535"/>
    </source>
</evidence>
<dbReference type="InterPro" id="IPR001173">
    <property type="entry name" value="Glyco_trans_2-like"/>
</dbReference>
<dbReference type="CDD" id="cd00761">
    <property type="entry name" value="Glyco_tranf_GTA_type"/>
    <property type="match status" value="1"/>
</dbReference>
<feature type="domain" description="Glycosyltransferase 2-like" evidence="1">
    <location>
        <begin position="2"/>
        <end position="128"/>
    </location>
</feature>
<proteinExistence type="predicted"/>
<dbReference type="InterPro" id="IPR050834">
    <property type="entry name" value="Glycosyltransf_2"/>
</dbReference>
<gene>
    <name evidence="2" type="ORF">OHM77_10410</name>
</gene>
<reference evidence="2" key="1">
    <citation type="journal article" date="2023" name="Nat. Microbiol.">
        <title>Enrichment and characterization of a nitric oxide-reducing microbial community in a continuous bioreactor.</title>
        <authorList>
            <person name="Garrido-Amador P."/>
            <person name="Stortenbeker N."/>
            <person name="Wessels H.J.C.T."/>
            <person name="Speth D.R."/>
            <person name="Garcia-Heredia I."/>
            <person name="Kartal B."/>
        </authorList>
    </citation>
    <scope>NUCLEOTIDE SEQUENCE</scope>
    <source>
        <strain evidence="2">MAG1</strain>
    </source>
</reference>
<dbReference type="SUPFAM" id="SSF53448">
    <property type="entry name" value="Nucleotide-diphospho-sugar transferases"/>
    <property type="match status" value="1"/>
</dbReference>
<dbReference type="InterPro" id="IPR003329">
    <property type="entry name" value="Cytidylyl_trans"/>
</dbReference>
<organism evidence="2">
    <name type="scientific">Candidatus Nitricoxidivorans perseverans</name>
    <dbReference type="NCBI Taxonomy" id="2975601"/>
    <lineage>
        <taxon>Bacteria</taxon>
        <taxon>Pseudomonadati</taxon>
        <taxon>Pseudomonadota</taxon>
        <taxon>Betaproteobacteria</taxon>
        <taxon>Nitrosomonadales</taxon>
        <taxon>Sterolibacteriaceae</taxon>
        <taxon>Candidatus Nitricoxidivorans</taxon>
    </lineage>
</organism>
<evidence type="ECO:0000313" key="2">
    <source>
        <dbReference type="EMBL" id="WIM05103.1"/>
    </source>
</evidence>
<dbReference type="PANTHER" id="PTHR43685:SF2">
    <property type="entry name" value="GLYCOSYLTRANSFERASE 2-LIKE DOMAIN-CONTAINING PROTEIN"/>
    <property type="match status" value="1"/>
</dbReference>
<sequence>MVITARNYGRFLRQCLESVLSRQMSSPAEVVIVDDGSTDETPAVAATFLHDPRVSYMRLEGIGLSGAANRGIGKLATEWILRLDADDWLPPDSLEALLQGAKASNADFVWGDLQLTDSRGFPLGRLSQNPDIIGAGMIRSPAGSGCLFKRRLWERVGGYDETLRFQEDFDFWLKVTEQSDTAHVDREVYAYRQHAGTMSTNVRARSAARRDVKRRALTRRGIGIPERVAFCISTSLPLACRGAVSAALERIGNETLLDRLEEKIRKSGIASDIVVEASSPAIAEWAKSRGLALAQLPPGAVLTRGAETIAHTLGHPSTLLVAISPYFPFLDPERIAESVETALLGGHERVDTVEAVPFPHLVQMANGWQEHGGSPSPMGSLSLSGGVSVFAHGGRGRGFVQVFFPEGMAVTDSASLKAAQALVAGAPELVHNAR</sequence>
<dbReference type="Gene3D" id="3.90.550.10">
    <property type="entry name" value="Spore Coat Polysaccharide Biosynthesis Protein SpsA, Chain A"/>
    <property type="match status" value="2"/>
</dbReference>
<dbReference type="PANTHER" id="PTHR43685">
    <property type="entry name" value="GLYCOSYLTRANSFERASE"/>
    <property type="match status" value="1"/>
</dbReference>
<dbReference type="KEGG" id="npv:OHM77_10410"/>
<dbReference type="InterPro" id="IPR029044">
    <property type="entry name" value="Nucleotide-diphossugar_trans"/>
</dbReference>
<protein>
    <submittedName>
        <fullName evidence="2">Glycosyltransferase family 2 protein</fullName>
    </submittedName>
</protein>
<dbReference type="AlphaFoldDB" id="A0AA49FK62"/>
<name>A0AA49FK62_9PROT</name>
<dbReference type="Proteomes" id="UP001234916">
    <property type="component" value="Chromosome"/>
</dbReference>
<dbReference type="GO" id="GO:0044010">
    <property type="term" value="P:single-species biofilm formation"/>
    <property type="evidence" value="ECO:0007669"/>
    <property type="project" value="TreeGrafter"/>
</dbReference>
<dbReference type="Pfam" id="PF02348">
    <property type="entry name" value="CTP_transf_3"/>
    <property type="match status" value="1"/>
</dbReference>
<dbReference type="EMBL" id="CP107246">
    <property type="protein sequence ID" value="WIM05103.1"/>
    <property type="molecule type" value="Genomic_DNA"/>
</dbReference>
<dbReference type="Pfam" id="PF00535">
    <property type="entry name" value="Glycos_transf_2"/>
    <property type="match status" value="1"/>
</dbReference>